<feature type="domain" description="T-SNARE coiled-coil homology" evidence="8">
    <location>
        <begin position="370"/>
        <end position="432"/>
    </location>
</feature>
<dbReference type="SUPFAM" id="SSF58038">
    <property type="entry name" value="SNARE fusion complex"/>
    <property type="match status" value="2"/>
</dbReference>
<accession>A0A2I0W3F6</accession>
<dbReference type="GO" id="GO:0031201">
    <property type="term" value="C:SNARE complex"/>
    <property type="evidence" value="ECO:0007669"/>
    <property type="project" value="InterPro"/>
</dbReference>
<reference evidence="9 10" key="2">
    <citation type="journal article" date="2017" name="Nature">
        <title>The Apostasia genome and the evolution of orchids.</title>
        <authorList>
            <person name="Zhang G.Q."/>
            <person name="Liu K.W."/>
            <person name="Li Z."/>
            <person name="Lohaus R."/>
            <person name="Hsiao Y.Y."/>
            <person name="Niu S.C."/>
            <person name="Wang J.Y."/>
            <person name="Lin Y.C."/>
            <person name="Xu Q."/>
            <person name="Chen L.J."/>
            <person name="Yoshida K."/>
            <person name="Fujiwara S."/>
            <person name="Wang Z.W."/>
            <person name="Zhang Y.Q."/>
            <person name="Mitsuda N."/>
            <person name="Wang M."/>
            <person name="Liu G.H."/>
            <person name="Pecoraro L."/>
            <person name="Huang H.X."/>
            <person name="Xiao X.J."/>
            <person name="Lin M."/>
            <person name="Wu X.Y."/>
            <person name="Wu W.L."/>
            <person name="Chen Y.Y."/>
            <person name="Chang S.B."/>
            <person name="Sakamoto S."/>
            <person name="Ohme-Takagi M."/>
            <person name="Yagi M."/>
            <person name="Zeng S.J."/>
            <person name="Shen C.Y."/>
            <person name="Yeh C.M."/>
            <person name="Luo Y.B."/>
            <person name="Tsai W.C."/>
            <person name="Van de Peer Y."/>
            <person name="Liu Z.J."/>
        </authorList>
    </citation>
    <scope>NUCLEOTIDE SEQUENCE [LARGE SCALE GENOMIC DNA]</scope>
    <source>
        <tissue evidence="9">The whole plant</tissue>
    </source>
</reference>
<protein>
    <submittedName>
        <fullName evidence="9">SNAP25 likeous protein SNAP33</fullName>
    </submittedName>
</protein>
<evidence type="ECO:0000256" key="2">
    <source>
        <dbReference type="ARBA" id="ARBA00009480"/>
    </source>
</evidence>
<dbReference type="PANTHER" id="PTHR19305:SF9">
    <property type="entry name" value="SYNAPTOSOMAL-ASSOCIATED PROTEIN 29"/>
    <property type="match status" value="1"/>
</dbReference>
<dbReference type="GO" id="GO:0016192">
    <property type="term" value="P:vesicle-mediated transport"/>
    <property type="evidence" value="ECO:0007669"/>
    <property type="project" value="UniProtKB-ARBA"/>
</dbReference>
<dbReference type="FunFam" id="1.20.5.110:FF:000031">
    <property type="entry name" value="SNAP25 homologous protein SNAP33"/>
    <property type="match status" value="1"/>
</dbReference>
<dbReference type="Proteomes" id="UP000233837">
    <property type="component" value="Unassembled WGS sequence"/>
</dbReference>
<feature type="region of interest" description="Disordered" evidence="7">
    <location>
        <begin position="72"/>
        <end position="119"/>
    </location>
</feature>
<dbReference type="CDD" id="cd15841">
    <property type="entry name" value="SNARE_Qc"/>
    <property type="match status" value="1"/>
</dbReference>
<evidence type="ECO:0000259" key="8">
    <source>
        <dbReference type="PROSITE" id="PS50192"/>
    </source>
</evidence>
<dbReference type="PROSITE" id="PS50192">
    <property type="entry name" value="T_SNARE"/>
    <property type="match status" value="1"/>
</dbReference>
<evidence type="ECO:0000313" key="9">
    <source>
        <dbReference type="EMBL" id="PKU70196.1"/>
    </source>
</evidence>
<feature type="region of interest" description="Disordered" evidence="7">
    <location>
        <begin position="134"/>
        <end position="219"/>
    </location>
</feature>
<feature type="coiled-coil region" evidence="6">
    <location>
        <begin position="366"/>
        <end position="428"/>
    </location>
</feature>
<evidence type="ECO:0000256" key="4">
    <source>
        <dbReference type="ARBA" id="ARBA00022927"/>
    </source>
</evidence>
<feature type="compositionally biased region" description="Polar residues" evidence="7">
    <location>
        <begin position="182"/>
        <end position="219"/>
    </location>
</feature>
<keyword evidence="3" id="KW-0813">Transport</keyword>
<evidence type="ECO:0000313" key="10">
    <source>
        <dbReference type="Proteomes" id="UP000233837"/>
    </source>
</evidence>
<dbReference type="PANTHER" id="PTHR19305">
    <property type="entry name" value="SYNAPTOSOMAL ASSOCIATED PROTEIN"/>
    <property type="match status" value="1"/>
</dbReference>
<dbReference type="GO" id="GO:0005886">
    <property type="term" value="C:plasma membrane"/>
    <property type="evidence" value="ECO:0007669"/>
    <property type="project" value="TreeGrafter"/>
</dbReference>
<dbReference type="SMART" id="SM00397">
    <property type="entry name" value="t_SNARE"/>
    <property type="match status" value="2"/>
</dbReference>
<feature type="region of interest" description="Disordered" evidence="7">
    <location>
        <begin position="315"/>
        <end position="365"/>
    </location>
</feature>
<keyword evidence="5" id="KW-0472">Membrane</keyword>
<dbReference type="InterPro" id="IPR000727">
    <property type="entry name" value="T_SNARE_dom"/>
</dbReference>
<keyword evidence="6" id="KW-0175">Coiled coil</keyword>
<dbReference type="CDD" id="cd15861">
    <property type="entry name" value="SNARE_SNAP25N_23N_29N_SEC9N"/>
    <property type="match status" value="1"/>
</dbReference>
<evidence type="ECO:0000256" key="1">
    <source>
        <dbReference type="ARBA" id="ARBA00004370"/>
    </source>
</evidence>
<feature type="compositionally biased region" description="Basic and acidic residues" evidence="7">
    <location>
        <begin position="317"/>
        <end position="344"/>
    </location>
</feature>
<evidence type="ECO:0000256" key="7">
    <source>
        <dbReference type="SAM" id="MobiDB-lite"/>
    </source>
</evidence>
<keyword evidence="10" id="KW-1185">Reference proteome</keyword>
<dbReference type="STRING" id="906689.A0A2I0W3F6"/>
<feature type="compositionally biased region" description="Basic and acidic residues" evidence="7">
    <location>
        <begin position="354"/>
        <end position="365"/>
    </location>
</feature>
<name>A0A2I0W3F6_9ASPA</name>
<dbReference type="Gene3D" id="1.20.5.110">
    <property type="match status" value="2"/>
</dbReference>
<evidence type="ECO:0000256" key="3">
    <source>
        <dbReference type="ARBA" id="ARBA00022448"/>
    </source>
</evidence>
<evidence type="ECO:0000256" key="5">
    <source>
        <dbReference type="ARBA" id="ARBA00023136"/>
    </source>
</evidence>
<sequence length="435" mass="47739">MKAYWSCGVEGVVRTRAQVHERVWWHLTAGAAVWREEFDCSAVDIVRTEVIETGQNEMKEIFAEIVSENNMKTDQRARSGSGGSAGAAEARGSSAAAASAGARPAGAEDAGSRGQCGSGGAEHIKHYLVNMSRVSASKTPNPKVYGKINEGSGFSGRKTPNPFDSDSDTEQSTTSTRALSAPATNQSNHRGQQSNYSGYKGRVTSSASDSPFSAGTNRYKNEINESNGFENQSVQELEKYAVHEAEETTHKIKASLKVAEEIREVSSKTLVSLHQQGEQIARTHSTATSIDQDLSRGEKLLGSLGGLFSKTWKPKKTREIKGPTLSRDDSFIRRGNHMEQRQKLGLDSPRSRSNPREFRDEPSDTLQRVEMEKAKQEDALSDLSNVLGELKSMALDMGSEIERQNKALDHMQDDVQELNYRVQGANARTRRLLGR</sequence>
<dbReference type="GO" id="GO:0005484">
    <property type="term" value="F:SNAP receptor activity"/>
    <property type="evidence" value="ECO:0007669"/>
    <property type="project" value="InterPro"/>
</dbReference>
<dbReference type="FunFam" id="1.20.5.110:FF:000040">
    <property type="entry name" value="SNAP25 homologous protein SNAP33"/>
    <property type="match status" value="1"/>
</dbReference>
<feature type="compositionally biased region" description="Low complexity" evidence="7">
    <location>
        <begin position="86"/>
        <end position="109"/>
    </location>
</feature>
<gene>
    <name evidence="9" type="primary">SNAP33</name>
    <name evidence="9" type="ORF">MA16_Dca010317</name>
</gene>
<reference evidence="9 10" key="1">
    <citation type="journal article" date="2016" name="Sci. Rep.">
        <title>The Dendrobium catenatum Lindl. genome sequence provides insights into polysaccharide synthase, floral development and adaptive evolution.</title>
        <authorList>
            <person name="Zhang G.Q."/>
            <person name="Xu Q."/>
            <person name="Bian C."/>
            <person name="Tsai W.C."/>
            <person name="Yeh C.M."/>
            <person name="Liu K.W."/>
            <person name="Yoshida K."/>
            <person name="Zhang L.S."/>
            <person name="Chang S.B."/>
            <person name="Chen F."/>
            <person name="Shi Y."/>
            <person name="Su Y.Y."/>
            <person name="Zhang Y.Q."/>
            <person name="Chen L.J."/>
            <person name="Yin Y."/>
            <person name="Lin M."/>
            <person name="Huang H."/>
            <person name="Deng H."/>
            <person name="Wang Z.W."/>
            <person name="Zhu S.L."/>
            <person name="Zhao X."/>
            <person name="Deng C."/>
            <person name="Niu S.C."/>
            <person name="Huang J."/>
            <person name="Wang M."/>
            <person name="Liu G.H."/>
            <person name="Yang H.J."/>
            <person name="Xiao X.J."/>
            <person name="Hsiao Y.Y."/>
            <person name="Wu W.L."/>
            <person name="Chen Y.Y."/>
            <person name="Mitsuda N."/>
            <person name="Ohme-Takagi M."/>
            <person name="Luo Y.B."/>
            <person name="Van de Peer Y."/>
            <person name="Liu Z.J."/>
        </authorList>
    </citation>
    <scope>NUCLEOTIDE SEQUENCE [LARGE SCALE GENOMIC DNA]</scope>
    <source>
        <tissue evidence="9">The whole plant</tissue>
    </source>
</reference>
<dbReference type="GO" id="GO:0015031">
    <property type="term" value="P:protein transport"/>
    <property type="evidence" value="ECO:0007669"/>
    <property type="project" value="UniProtKB-KW"/>
</dbReference>
<evidence type="ECO:0000256" key="6">
    <source>
        <dbReference type="SAM" id="Coils"/>
    </source>
</evidence>
<organism evidence="9 10">
    <name type="scientific">Dendrobium catenatum</name>
    <dbReference type="NCBI Taxonomy" id="906689"/>
    <lineage>
        <taxon>Eukaryota</taxon>
        <taxon>Viridiplantae</taxon>
        <taxon>Streptophyta</taxon>
        <taxon>Embryophyta</taxon>
        <taxon>Tracheophyta</taxon>
        <taxon>Spermatophyta</taxon>
        <taxon>Magnoliopsida</taxon>
        <taxon>Liliopsida</taxon>
        <taxon>Asparagales</taxon>
        <taxon>Orchidaceae</taxon>
        <taxon>Epidendroideae</taxon>
        <taxon>Malaxideae</taxon>
        <taxon>Dendrobiinae</taxon>
        <taxon>Dendrobium</taxon>
    </lineage>
</organism>
<comment type="subcellular location">
    <subcellularLocation>
        <location evidence="1">Membrane</location>
    </subcellularLocation>
</comment>
<keyword evidence="4" id="KW-0653">Protein transport</keyword>
<proteinExistence type="inferred from homology"/>
<dbReference type="InterPro" id="IPR044766">
    <property type="entry name" value="NPSN/SNAP25-like_N_SNARE"/>
</dbReference>
<dbReference type="AlphaFoldDB" id="A0A2I0W3F6"/>
<comment type="similarity">
    <text evidence="2">Belongs to the SNAP-25 family.</text>
</comment>
<dbReference type="EMBL" id="KZ502946">
    <property type="protein sequence ID" value="PKU70196.1"/>
    <property type="molecule type" value="Genomic_DNA"/>
</dbReference>